<dbReference type="SUPFAM" id="SSF142906">
    <property type="entry name" value="YjbR-like"/>
    <property type="match status" value="1"/>
</dbReference>
<gene>
    <name evidence="1" type="ORF">D7M11_12605</name>
</gene>
<dbReference type="OrthoDB" id="277063at2"/>
<accession>A0A3B0CEW5</accession>
<dbReference type="InterPro" id="IPR038056">
    <property type="entry name" value="YjbR-like_sf"/>
</dbReference>
<protein>
    <submittedName>
        <fullName evidence="1">MmcQ/YjbR family DNA-binding protein</fullName>
    </submittedName>
</protein>
<evidence type="ECO:0000313" key="2">
    <source>
        <dbReference type="Proteomes" id="UP000282311"/>
    </source>
</evidence>
<dbReference type="GO" id="GO:0003677">
    <property type="term" value="F:DNA binding"/>
    <property type="evidence" value="ECO:0007669"/>
    <property type="project" value="UniProtKB-KW"/>
</dbReference>
<evidence type="ECO:0000313" key="1">
    <source>
        <dbReference type="EMBL" id="RKN84545.1"/>
    </source>
</evidence>
<name>A0A3B0CEW5_9BACL</name>
<dbReference type="Gene3D" id="3.90.1150.30">
    <property type="match status" value="1"/>
</dbReference>
<reference evidence="1 2" key="1">
    <citation type="journal article" date="2007" name="Int. J. Syst. Evol. Microbiol.">
        <title>Paenibacillus ginsengarvi sp. nov., isolated from soil from ginseng cultivation.</title>
        <authorList>
            <person name="Yoon M.H."/>
            <person name="Ten L.N."/>
            <person name="Im W.T."/>
        </authorList>
    </citation>
    <scope>NUCLEOTIDE SEQUENCE [LARGE SCALE GENOMIC DNA]</scope>
    <source>
        <strain evidence="1 2">KCTC 13059</strain>
    </source>
</reference>
<dbReference type="AlphaFoldDB" id="A0A3B0CEW5"/>
<dbReference type="Pfam" id="PF04237">
    <property type="entry name" value="YjbR"/>
    <property type="match status" value="1"/>
</dbReference>
<organism evidence="1 2">
    <name type="scientific">Paenibacillus ginsengarvi</name>
    <dbReference type="NCBI Taxonomy" id="400777"/>
    <lineage>
        <taxon>Bacteria</taxon>
        <taxon>Bacillati</taxon>
        <taxon>Bacillota</taxon>
        <taxon>Bacilli</taxon>
        <taxon>Bacillales</taxon>
        <taxon>Paenibacillaceae</taxon>
        <taxon>Paenibacillus</taxon>
    </lineage>
</organism>
<dbReference type="Proteomes" id="UP000282311">
    <property type="component" value="Unassembled WGS sequence"/>
</dbReference>
<sequence>MNSETVGLLQPFKEVKGLAITINDVRQIALSLPKTDEVEHWDKPSFRVNGKIYAVVQKDGVSVTVKTTREEREALTTFEPEIYSVPTNFQRLHYMIVNTERIRKDDFRSVLVRAWRLVASKHIVKTYDEQRSK</sequence>
<keyword evidence="2" id="KW-1185">Reference proteome</keyword>
<proteinExistence type="predicted"/>
<comment type="caution">
    <text evidence="1">The sequence shown here is derived from an EMBL/GenBank/DDBJ whole genome shotgun (WGS) entry which is preliminary data.</text>
</comment>
<keyword evidence="1" id="KW-0238">DNA-binding</keyword>
<dbReference type="InterPro" id="IPR058532">
    <property type="entry name" value="YjbR/MT2646/Rv2570-like"/>
</dbReference>
<dbReference type="EMBL" id="RBAH01000008">
    <property type="protein sequence ID" value="RKN84545.1"/>
    <property type="molecule type" value="Genomic_DNA"/>
</dbReference>